<dbReference type="SUPFAM" id="SSF46626">
    <property type="entry name" value="Cytochrome c"/>
    <property type="match status" value="1"/>
</dbReference>
<reference evidence="7 8" key="1">
    <citation type="submission" date="2014-01" db="EMBL/GenBank/DDBJ databases">
        <title>Roseivivax isoporae LMG 25204 Genome Sequencing.</title>
        <authorList>
            <person name="Lai Q."/>
            <person name="Li G."/>
            <person name="Shao Z."/>
        </authorList>
    </citation>
    <scope>NUCLEOTIDE SEQUENCE [LARGE SCALE GENOMIC DNA]</scope>
    <source>
        <strain evidence="7 8">LMG 25204</strain>
    </source>
</reference>
<evidence type="ECO:0000256" key="4">
    <source>
        <dbReference type="PROSITE-ProRule" id="PRU00433"/>
    </source>
</evidence>
<keyword evidence="3 4" id="KW-0408">Iron</keyword>
<dbReference type="EMBL" id="JAME01000014">
    <property type="protein sequence ID" value="ETX28858.1"/>
    <property type="molecule type" value="Genomic_DNA"/>
</dbReference>
<dbReference type="InterPro" id="IPR009056">
    <property type="entry name" value="Cyt_c-like_dom"/>
</dbReference>
<keyword evidence="1 4" id="KW-0349">Heme</keyword>
<keyword evidence="2 4" id="KW-0479">Metal-binding</keyword>
<evidence type="ECO:0000256" key="1">
    <source>
        <dbReference type="ARBA" id="ARBA00022617"/>
    </source>
</evidence>
<comment type="caution">
    <text evidence="7">The sequence shown here is derived from an EMBL/GenBank/DDBJ whole genome shotgun (WGS) entry which is preliminary data.</text>
</comment>
<feature type="signal peptide" evidence="5">
    <location>
        <begin position="1"/>
        <end position="19"/>
    </location>
</feature>
<dbReference type="RefSeq" id="WP_043770261.1">
    <property type="nucleotide sequence ID" value="NZ_JAME01000014.1"/>
</dbReference>
<feature type="domain" description="Cytochrome c" evidence="6">
    <location>
        <begin position="25"/>
        <end position="135"/>
    </location>
</feature>
<dbReference type="GO" id="GO:0046872">
    <property type="term" value="F:metal ion binding"/>
    <property type="evidence" value="ECO:0007669"/>
    <property type="project" value="UniProtKB-KW"/>
</dbReference>
<dbReference type="Proteomes" id="UP000023430">
    <property type="component" value="Unassembled WGS sequence"/>
</dbReference>
<dbReference type="GO" id="GO:0020037">
    <property type="term" value="F:heme binding"/>
    <property type="evidence" value="ECO:0007669"/>
    <property type="project" value="InterPro"/>
</dbReference>
<evidence type="ECO:0000256" key="3">
    <source>
        <dbReference type="ARBA" id="ARBA00023004"/>
    </source>
</evidence>
<dbReference type="PROSITE" id="PS51007">
    <property type="entry name" value="CYTC"/>
    <property type="match status" value="1"/>
</dbReference>
<evidence type="ECO:0000256" key="5">
    <source>
        <dbReference type="SAM" id="SignalP"/>
    </source>
</evidence>
<evidence type="ECO:0000259" key="6">
    <source>
        <dbReference type="PROSITE" id="PS51007"/>
    </source>
</evidence>
<protein>
    <recommendedName>
        <fullName evidence="6">Cytochrome c domain-containing protein</fullName>
    </recommendedName>
</protein>
<dbReference type="eggNOG" id="COG2010">
    <property type="taxonomic scope" value="Bacteria"/>
</dbReference>
<dbReference type="Pfam" id="PF00034">
    <property type="entry name" value="Cytochrom_C"/>
    <property type="match status" value="1"/>
</dbReference>
<dbReference type="Gene3D" id="1.10.760.10">
    <property type="entry name" value="Cytochrome c-like domain"/>
    <property type="match status" value="1"/>
</dbReference>
<dbReference type="GO" id="GO:0009055">
    <property type="term" value="F:electron transfer activity"/>
    <property type="evidence" value="ECO:0007669"/>
    <property type="project" value="InterPro"/>
</dbReference>
<keyword evidence="5" id="KW-0732">Signal</keyword>
<dbReference type="STRING" id="1449351.RISW2_03885"/>
<gene>
    <name evidence="7" type="ORF">RISW2_03885</name>
</gene>
<sequence>MRPVALALTALLAAAPLRAAPDDDPSPEAGHEVYSVFCQSCHGTGGRGDGDFADLLSRPPADLTRVAARNGGTFPALEVMRRIDGRADVPGHGVIMPVFGPLFELEVAITRTESGQPVVTSRSIADLTAWIESIQVPE</sequence>
<evidence type="ECO:0000256" key="2">
    <source>
        <dbReference type="ARBA" id="ARBA00022723"/>
    </source>
</evidence>
<evidence type="ECO:0000313" key="7">
    <source>
        <dbReference type="EMBL" id="ETX28858.1"/>
    </source>
</evidence>
<dbReference type="OrthoDB" id="335174at2"/>
<feature type="chain" id="PRO_5004977580" description="Cytochrome c domain-containing protein" evidence="5">
    <location>
        <begin position="20"/>
        <end position="138"/>
    </location>
</feature>
<dbReference type="InterPro" id="IPR036909">
    <property type="entry name" value="Cyt_c-like_dom_sf"/>
</dbReference>
<evidence type="ECO:0000313" key="8">
    <source>
        <dbReference type="Proteomes" id="UP000023430"/>
    </source>
</evidence>
<proteinExistence type="predicted"/>
<organism evidence="7 8">
    <name type="scientific">Roseivivax isoporae LMG 25204</name>
    <dbReference type="NCBI Taxonomy" id="1449351"/>
    <lineage>
        <taxon>Bacteria</taxon>
        <taxon>Pseudomonadati</taxon>
        <taxon>Pseudomonadota</taxon>
        <taxon>Alphaproteobacteria</taxon>
        <taxon>Rhodobacterales</taxon>
        <taxon>Roseobacteraceae</taxon>
        <taxon>Roseivivax</taxon>
    </lineage>
</organism>
<dbReference type="AlphaFoldDB" id="X7F7Z6"/>
<name>X7F7Z6_9RHOB</name>
<keyword evidence="8" id="KW-1185">Reference proteome</keyword>
<accession>X7F7Z6</accession>